<keyword evidence="3" id="KW-1185">Reference proteome</keyword>
<dbReference type="GO" id="GO:0005829">
    <property type="term" value="C:cytosol"/>
    <property type="evidence" value="ECO:0007669"/>
    <property type="project" value="TreeGrafter"/>
</dbReference>
<dbReference type="PANTHER" id="PTHR11803">
    <property type="entry name" value="2-IMINOBUTANOATE/2-IMINOPROPANOATE DEAMINASE RIDA"/>
    <property type="match status" value="1"/>
</dbReference>
<dbReference type="AlphaFoldDB" id="A0A841CW64"/>
<dbReference type="CDD" id="cd00448">
    <property type="entry name" value="YjgF_YER057c_UK114_family"/>
    <property type="match status" value="1"/>
</dbReference>
<organism evidence="2 3">
    <name type="scientific">Planomonospora venezuelensis</name>
    <dbReference type="NCBI Taxonomy" id="1999"/>
    <lineage>
        <taxon>Bacteria</taxon>
        <taxon>Bacillati</taxon>
        <taxon>Actinomycetota</taxon>
        <taxon>Actinomycetes</taxon>
        <taxon>Streptosporangiales</taxon>
        <taxon>Streptosporangiaceae</taxon>
        <taxon>Planomonospora</taxon>
    </lineage>
</organism>
<dbReference type="Proteomes" id="UP000562352">
    <property type="component" value="Unassembled WGS sequence"/>
</dbReference>
<name>A0A841CW64_PLAVE</name>
<sequence>MSSVDFSTPPTLPPANGYSHVASVPPGSRLVWTSGQVPIAADGTPAPAGDWEAQTRLVMRNVGAALEAAGATWDDVFKLTFFVVGTSALPVVRAVRDEFVNLERPPTSSLVQVAGLFRPDILIEVEAVAAVPAG</sequence>
<dbReference type="Gene3D" id="3.30.1330.40">
    <property type="entry name" value="RutC-like"/>
    <property type="match status" value="1"/>
</dbReference>
<reference evidence="2 3" key="1">
    <citation type="submission" date="2020-08" db="EMBL/GenBank/DDBJ databases">
        <title>Genomic Encyclopedia of Type Strains, Phase III (KMG-III): the genomes of soil and plant-associated and newly described type strains.</title>
        <authorList>
            <person name="Whitman W."/>
        </authorList>
    </citation>
    <scope>NUCLEOTIDE SEQUENCE [LARGE SCALE GENOMIC DNA]</scope>
    <source>
        <strain evidence="2 3">CECT 3303</strain>
    </source>
</reference>
<dbReference type="SUPFAM" id="SSF55298">
    <property type="entry name" value="YjgF-like"/>
    <property type="match status" value="1"/>
</dbReference>
<dbReference type="InterPro" id="IPR006175">
    <property type="entry name" value="YjgF/YER057c/UK114"/>
</dbReference>
<protein>
    <submittedName>
        <fullName evidence="2">Enamine deaminase RidA (YjgF/YER057c/UK114 family)</fullName>
    </submittedName>
</protein>
<evidence type="ECO:0000313" key="3">
    <source>
        <dbReference type="Proteomes" id="UP000562352"/>
    </source>
</evidence>
<dbReference type="InterPro" id="IPR035959">
    <property type="entry name" value="RutC-like_sf"/>
</dbReference>
<dbReference type="PANTHER" id="PTHR11803:SF58">
    <property type="entry name" value="PROTEIN HMF1-RELATED"/>
    <property type="match status" value="1"/>
</dbReference>
<comment type="similarity">
    <text evidence="1">Belongs to the RutC family.</text>
</comment>
<comment type="caution">
    <text evidence="2">The sequence shown here is derived from an EMBL/GenBank/DDBJ whole genome shotgun (WGS) entry which is preliminary data.</text>
</comment>
<evidence type="ECO:0000256" key="1">
    <source>
        <dbReference type="ARBA" id="ARBA00010552"/>
    </source>
</evidence>
<dbReference type="EMBL" id="JACHJJ010000002">
    <property type="protein sequence ID" value="MBB5961549.1"/>
    <property type="molecule type" value="Genomic_DNA"/>
</dbReference>
<evidence type="ECO:0000313" key="2">
    <source>
        <dbReference type="EMBL" id="MBB5961549.1"/>
    </source>
</evidence>
<dbReference type="RefSeq" id="WP_184938515.1">
    <property type="nucleotide sequence ID" value="NZ_BAAAWZ010000001.1"/>
</dbReference>
<gene>
    <name evidence="2" type="ORF">FHS22_000806</name>
</gene>
<accession>A0A841CW64</accession>
<proteinExistence type="inferred from homology"/>
<dbReference type="Pfam" id="PF01042">
    <property type="entry name" value="Ribonuc_L-PSP"/>
    <property type="match status" value="1"/>
</dbReference>
<dbReference type="GO" id="GO:0019239">
    <property type="term" value="F:deaminase activity"/>
    <property type="evidence" value="ECO:0007669"/>
    <property type="project" value="TreeGrafter"/>
</dbReference>